<dbReference type="Gene3D" id="2.170.300.10">
    <property type="entry name" value="Tie2 ligand-binding domain superfamily"/>
    <property type="match status" value="2"/>
</dbReference>
<feature type="domain" description="EGF-like" evidence="15">
    <location>
        <begin position="261"/>
        <end position="301"/>
    </location>
</feature>
<evidence type="ECO:0000256" key="6">
    <source>
        <dbReference type="ARBA" id="ARBA00023157"/>
    </source>
</evidence>
<dbReference type="GO" id="GO:0007155">
    <property type="term" value="P:cell adhesion"/>
    <property type="evidence" value="ECO:0007669"/>
    <property type="project" value="InterPro"/>
</dbReference>
<dbReference type="GO" id="GO:0016020">
    <property type="term" value="C:membrane"/>
    <property type="evidence" value="ECO:0007669"/>
    <property type="project" value="UniProtKB-SubCell"/>
</dbReference>
<feature type="disulfide bond" evidence="10">
    <location>
        <begin position="173"/>
        <end position="182"/>
    </location>
</feature>
<feature type="domain" description="EGF-like" evidence="15">
    <location>
        <begin position="1314"/>
        <end position="1352"/>
    </location>
</feature>
<evidence type="ECO:0000256" key="11">
    <source>
        <dbReference type="PROSITE-ProRule" id="PRU00323"/>
    </source>
</evidence>
<dbReference type="Pfam" id="PF12947">
    <property type="entry name" value="EGF_3"/>
    <property type="match status" value="7"/>
</dbReference>
<dbReference type="Pfam" id="PF02469">
    <property type="entry name" value="Fasciclin"/>
    <property type="match status" value="6"/>
</dbReference>
<dbReference type="InterPro" id="IPR036378">
    <property type="entry name" value="FAS1_dom_sf"/>
</dbReference>
<dbReference type="InterPro" id="IPR016186">
    <property type="entry name" value="C-type_lectin-like/link_sf"/>
</dbReference>
<dbReference type="SMART" id="SM00554">
    <property type="entry name" value="FAS1"/>
    <property type="match status" value="7"/>
</dbReference>
<dbReference type="InterPro" id="IPR000742">
    <property type="entry name" value="EGF"/>
</dbReference>
<accession>A0A9Q1I9E5</accession>
<keyword evidence="6 10" id="KW-1015">Disulfide bond</keyword>
<evidence type="ECO:0000259" key="16">
    <source>
        <dbReference type="PROSITE" id="PS50213"/>
    </source>
</evidence>
<dbReference type="FunFam" id="3.10.100.10:FF:000001">
    <property type="entry name" value="Hyaluronan proteoglycan link protein 1"/>
    <property type="match status" value="1"/>
</dbReference>
<feature type="domain" description="FAS1" evidence="16">
    <location>
        <begin position="1101"/>
        <end position="1228"/>
    </location>
</feature>
<reference evidence="18" key="1">
    <citation type="journal article" date="2023" name="Science">
        <title>Genome structures resolve the early diversification of teleost fishes.</title>
        <authorList>
            <person name="Parey E."/>
            <person name="Louis A."/>
            <person name="Montfort J."/>
            <person name="Bouchez O."/>
            <person name="Roques C."/>
            <person name="Iampietro C."/>
            <person name="Lluch J."/>
            <person name="Castinel A."/>
            <person name="Donnadieu C."/>
            <person name="Desvignes T."/>
            <person name="Floi Bucao C."/>
            <person name="Jouanno E."/>
            <person name="Wen M."/>
            <person name="Mejri S."/>
            <person name="Dirks R."/>
            <person name="Jansen H."/>
            <person name="Henkel C."/>
            <person name="Chen W.J."/>
            <person name="Zahm M."/>
            <person name="Cabau C."/>
            <person name="Klopp C."/>
            <person name="Thompson A.W."/>
            <person name="Robinson-Rechavi M."/>
            <person name="Braasch I."/>
            <person name="Lecointre G."/>
            <person name="Bobe J."/>
            <person name="Postlethwait J.H."/>
            <person name="Berthelot C."/>
            <person name="Roest Crollius H."/>
            <person name="Guiguen Y."/>
        </authorList>
    </citation>
    <scope>NUCLEOTIDE SEQUENCE</scope>
    <source>
        <strain evidence="18">WJC10195</strain>
    </source>
</reference>
<feature type="disulfide bond" evidence="10">
    <location>
        <begin position="128"/>
        <end position="137"/>
    </location>
</feature>
<dbReference type="InterPro" id="IPR009030">
    <property type="entry name" value="Growth_fac_rcpt_cys_sf"/>
</dbReference>
<evidence type="ECO:0000256" key="1">
    <source>
        <dbReference type="ARBA" id="ARBA00004479"/>
    </source>
</evidence>
<proteinExistence type="predicted"/>
<dbReference type="PANTHER" id="PTHR24038">
    <property type="entry name" value="STABILIN"/>
    <property type="match status" value="1"/>
</dbReference>
<evidence type="ECO:0000256" key="13">
    <source>
        <dbReference type="SAM" id="Phobius"/>
    </source>
</evidence>
<evidence type="ECO:0000313" key="18">
    <source>
        <dbReference type="EMBL" id="KAJ8333358.1"/>
    </source>
</evidence>
<feature type="chain" id="PRO_5040155173" description="Stabilin-1" evidence="14">
    <location>
        <begin position="16"/>
        <end position="2521"/>
    </location>
</feature>
<feature type="disulfide bond" evidence="10">
    <location>
        <begin position="272"/>
        <end position="289"/>
    </location>
</feature>
<evidence type="ECO:0000259" key="15">
    <source>
        <dbReference type="PROSITE" id="PS50026"/>
    </source>
</evidence>
<evidence type="ECO:0000256" key="2">
    <source>
        <dbReference type="ARBA" id="ARBA00022536"/>
    </source>
</evidence>
<feature type="domain" description="EGF-like" evidence="15">
    <location>
        <begin position="1477"/>
        <end position="1518"/>
    </location>
</feature>
<dbReference type="PROSITE" id="PS50026">
    <property type="entry name" value="EGF_3"/>
    <property type="match status" value="16"/>
</dbReference>
<feature type="domain" description="EGF-like" evidence="15">
    <location>
        <begin position="146"/>
        <end position="183"/>
    </location>
</feature>
<feature type="transmembrane region" description="Helical" evidence="13">
    <location>
        <begin position="2453"/>
        <end position="2471"/>
    </location>
</feature>
<evidence type="ECO:0000256" key="12">
    <source>
        <dbReference type="SAM" id="MobiDB-lite"/>
    </source>
</evidence>
<dbReference type="InterPro" id="IPR002049">
    <property type="entry name" value="LE_dom"/>
</dbReference>
<dbReference type="FunFam" id="2.30.180.10:FF:000005">
    <property type="entry name" value="Stabilin 2"/>
    <property type="match status" value="1"/>
</dbReference>
<dbReference type="SMART" id="SM00181">
    <property type="entry name" value="EGF"/>
    <property type="match status" value="23"/>
</dbReference>
<evidence type="ECO:0000256" key="9">
    <source>
        <dbReference type="ARBA" id="ARBA00023292"/>
    </source>
</evidence>
<dbReference type="Gene3D" id="3.10.100.10">
    <property type="entry name" value="Mannose-Binding Protein A, subunit A"/>
    <property type="match status" value="1"/>
</dbReference>
<dbReference type="FunFam" id="2.10.25.10:FF:000040">
    <property type="entry name" value="Stabilin 2"/>
    <property type="match status" value="5"/>
</dbReference>
<dbReference type="Pfam" id="PF00008">
    <property type="entry name" value="EGF"/>
    <property type="match status" value="1"/>
</dbReference>
<dbReference type="SUPFAM" id="SSF82153">
    <property type="entry name" value="FAS1 domain"/>
    <property type="match status" value="7"/>
</dbReference>
<keyword evidence="2 10" id="KW-0245">EGF-like domain</keyword>
<dbReference type="SUPFAM" id="SSF56436">
    <property type="entry name" value="C-type lectin-like"/>
    <property type="match status" value="1"/>
</dbReference>
<feature type="disulfide bond" evidence="10">
    <location>
        <begin position="1386"/>
        <end position="1395"/>
    </location>
</feature>
<keyword evidence="19" id="KW-1185">Reference proteome</keyword>
<dbReference type="InterPro" id="IPR024731">
    <property type="entry name" value="NELL2-like_EGF"/>
</dbReference>
<feature type="domain" description="EGF-like" evidence="15">
    <location>
        <begin position="2096"/>
        <end position="2138"/>
    </location>
</feature>
<feature type="domain" description="FAS1" evidence="16">
    <location>
        <begin position="2285"/>
        <end position="2425"/>
    </location>
</feature>
<keyword evidence="8" id="KW-0325">Glycoprotein</keyword>
<feature type="domain" description="FAS1" evidence="16">
    <location>
        <begin position="963"/>
        <end position="1090"/>
    </location>
</feature>
<dbReference type="SMART" id="SM00180">
    <property type="entry name" value="EGF_Lam"/>
    <property type="match status" value="4"/>
</dbReference>
<evidence type="ECO:0000256" key="14">
    <source>
        <dbReference type="SAM" id="SignalP"/>
    </source>
</evidence>
<feature type="domain" description="FAS1" evidence="16">
    <location>
        <begin position="486"/>
        <end position="620"/>
    </location>
</feature>
<dbReference type="InterPro" id="IPR056806">
    <property type="entry name" value="EGF_STAB1-2"/>
</dbReference>
<keyword evidence="4 13" id="KW-1133">Transmembrane helix</keyword>
<feature type="domain" description="FAS1" evidence="16">
    <location>
        <begin position="1560"/>
        <end position="1687"/>
    </location>
</feature>
<feature type="domain" description="Link" evidence="17">
    <location>
        <begin position="2172"/>
        <end position="2265"/>
    </location>
</feature>
<dbReference type="EMBL" id="JAINUF010000024">
    <property type="protein sequence ID" value="KAJ8333358.1"/>
    <property type="molecule type" value="Genomic_DNA"/>
</dbReference>
<feature type="domain" description="EGF-like" evidence="15">
    <location>
        <begin position="1978"/>
        <end position="2015"/>
    </location>
</feature>
<evidence type="ECO:0000313" key="19">
    <source>
        <dbReference type="Proteomes" id="UP001152622"/>
    </source>
</evidence>
<dbReference type="Pfam" id="PF00193">
    <property type="entry name" value="Xlink"/>
    <property type="match status" value="1"/>
</dbReference>
<dbReference type="InterPro" id="IPR016187">
    <property type="entry name" value="CTDL_fold"/>
</dbReference>
<dbReference type="OrthoDB" id="286301at2759"/>
<dbReference type="Gene3D" id="2.10.25.10">
    <property type="entry name" value="Laminin"/>
    <property type="match status" value="9"/>
</dbReference>
<dbReference type="PROSITE" id="PS01241">
    <property type="entry name" value="LINK_1"/>
    <property type="match status" value="1"/>
</dbReference>
<evidence type="ECO:0000256" key="10">
    <source>
        <dbReference type="PROSITE-ProRule" id="PRU00076"/>
    </source>
</evidence>
<keyword evidence="5 13" id="KW-0472">Membrane</keyword>
<feature type="domain" description="EGF-like" evidence="15">
    <location>
        <begin position="1931"/>
        <end position="1971"/>
    </location>
</feature>
<gene>
    <name evidence="18" type="ORF">SKAU_G00422540</name>
</gene>
<evidence type="ECO:0008006" key="20">
    <source>
        <dbReference type="Google" id="ProtNLM"/>
    </source>
</evidence>
<feature type="signal peptide" evidence="14">
    <location>
        <begin position="1"/>
        <end position="15"/>
    </location>
</feature>
<dbReference type="PROSITE" id="PS01186">
    <property type="entry name" value="EGF_2"/>
    <property type="match status" value="12"/>
</dbReference>
<dbReference type="SUPFAM" id="SSF57196">
    <property type="entry name" value="EGF/Laminin"/>
    <property type="match status" value="1"/>
</dbReference>
<dbReference type="PROSITE" id="PS00022">
    <property type="entry name" value="EGF_1"/>
    <property type="match status" value="7"/>
</dbReference>
<feature type="domain" description="EGF-like" evidence="15">
    <location>
        <begin position="221"/>
        <end position="260"/>
    </location>
</feature>
<feature type="domain" description="EGF-like" evidence="15">
    <location>
        <begin position="1519"/>
        <end position="1558"/>
    </location>
</feature>
<feature type="disulfide bond" evidence="10">
    <location>
        <begin position="2005"/>
        <end position="2014"/>
    </location>
</feature>
<dbReference type="PANTHER" id="PTHR24038:SF8">
    <property type="entry name" value="STABILIN-1"/>
    <property type="match status" value="1"/>
</dbReference>
<comment type="subcellular location">
    <subcellularLocation>
        <location evidence="1">Membrane</location>
        <topology evidence="1">Single-pass type I membrane protein</topology>
    </subcellularLocation>
</comment>
<feature type="domain" description="EGF-like" evidence="15">
    <location>
        <begin position="879"/>
        <end position="921"/>
    </location>
</feature>
<feature type="domain" description="EGF-like" evidence="15">
    <location>
        <begin position="100"/>
        <end position="138"/>
    </location>
</feature>
<feature type="disulfide bond" evidence="11">
    <location>
        <begin position="2218"/>
        <end position="2239"/>
    </location>
</feature>
<dbReference type="SMART" id="SM00445">
    <property type="entry name" value="LINK"/>
    <property type="match status" value="1"/>
</dbReference>
<feature type="domain" description="EGF-like" evidence="15">
    <location>
        <begin position="1435"/>
        <end position="1476"/>
    </location>
</feature>
<evidence type="ECO:0000256" key="7">
    <source>
        <dbReference type="ARBA" id="ARBA00023170"/>
    </source>
</evidence>
<feature type="domain" description="FAS1" evidence="16">
    <location>
        <begin position="1700"/>
        <end position="1841"/>
    </location>
</feature>
<dbReference type="Proteomes" id="UP001152622">
    <property type="component" value="Chromosome 24"/>
</dbReference>
<feature type="disulfide bond" evidence="10">
    <location>
        <begin position="733"/>
        <end position="742"/>
    </location>
</feature>
<dbReference type="SUPFAM" id="SSF57184">
    <property type="entry name" value="Growth factor receptor domain"/>
    <property type="match status" value="1"/>
</dbReference>
<feature type="region of interest" description="Disordered" evidence="12">
    <location>
        <begin position="2485"/>
        <end position="2521"/>
    </location>
</feature>
<keyword evidence="14" id="KW-0732">Signal</keyword>
<feature type="disulfide bond" evidence="10">
    <location>
        <begin position="1961"/>
        <end position="1970"/>
    </location>
</feature>
<comment type="caution">
    <text evidence="10">Lacks conserved residue(s) required for the propagation of feature annotation.</text>
</comment>
<dbReference type="PROSITE" id="PS01248">
    <property type="entry name" value="EGF_LAM_1"/>
    <property type="match status" value="1"/>
</dbReference>
<dbReference type="GO" id="GO:0005540">
    <property type="term" value="F:hyaluronic acid binding"/>
    <property type="evidence" value="ECO:0007669"/>
    <property type="project" value="InterPro"/>
</dbReference>
<feature type="domain" description="EGF-like" evidence="15">
    <location>
        <begin position="836"/>
        <end position="878"/>
    </location>
</feature>
<comment type="caution">
    <text evidence="18">The sequence shown here is derived from an EMBL/GenBank/DDBJ whole genome shotgun (WGS) entry which is preliminary data.</text>
</comment>
<organism evidence="18 19">
    <name type="scientific">Synaphobranchus kaupii</name>
    <name type="common">Kaup's arrowtooth eel</name>
    <dbReference type="NCBI Taxonomy" id="118154"/>
    <lineage>
        <taxon>Eukaryota</taxon>
        <taxon>Metazoa</taxon>
        <taxon>Chordata</taxon>
        <taxon>Craniata</taxon>
        <taxon>Vertebrata</taxon>
        <taxon>Euteleostomi</taxon>
        <taxon>Actinopterygii</taxon>
        <taxon>Neopterygii</taxon>
        <taxon>Teleostei</taxon>
        <taxon>Anguilliformes</taxon>
        <taxon>Synaphobranchidae</taxon>
        <taxon>Synaphobranchus</taxon>
    </lineage>
</organism>
<dbReference type="PROSITE" id="PS50213">
    <property type="entry name" value="FAS1"/>
    <property type="match status" value="7"/>
</dbReference>
<feature type="disulfide bond" evidence="10">
    <location>
        <begin position="1342"/>
        <end position="1351"/>
    </location>
</feature>
<name>A0A9Q1I9E5_SYNKA</name>
<evidence type="ECO:0000256" key="5">
    <source>
        <dbReference type="ARBA" id="ARBA00023136"/>
    </source>
</evidence>
<dbReference type="Gene3D" id="2.30.180.10">
    <property type="entry name" value="FAS1 domain"/>
    <property type="match status" value="6"/>
</dbReference>
<evidence type="ECO:0000256" key="8">
    <source>
        <dbReference type="ARBA" id="ARBA00023180"/>
    </source>
</evidence>
<feature type="disulfide bond" evidence="10">
    <location>
        <begin position="154"/>
        <end position="171"/>
    </location>
</feature>
<protein>
    <recommendedName>
        <fullName evidence="20">Stabilin-1</fullName>
    </recommendedName>
</protein>
<feature type="domain" description="EGF-like" evidence="15">
    <location>
        <begin position="703"/>
        <end position="743"/>
    </location>
</feature>
<keyword evidence="9" id="KW-0424">Laminin EGF-like domain</keyword>
<feature type="domain" description="FAS1" evidence="16">
    <location>
        <begin position="345"/>
        <end position="471"/>
    </location>
</feature>
<evidence type="ECO:0000259" key="17">
    <source>
        <dbReference type="PROSITE" id="PS50963"/>
    </source>
</evidence>
<sequence length="2521" mass="275286">MHPFLLLAAIAICDAQHQQVSCDEERTVHFPSICTSCAAIQATPCPSGTHIVSKSTQSNNCRYTVKIGGKSKMLPGCSHTCETVVTEHSCCPETWGPLCLPCPSWAGRTCNGRGTCMDRVTGNGTCVCEEGFTGFACHRCLNKKAYGEDCASECKCLHGECNNGPSGDGACYCKPPYTGPRCDQVSASCWTCSAHAYCKKTGQTETCKCLPGFKKDGLTCTGNMCSLNVCDRNADCAELDPGRFQCRCKVGYEGNGEVCVPLNPCTSNNGDCPANSTVCVYTSPGRSRCVCRRGFEGSTPETGCRLKSACTPDNCHWTARCLTGLDAMPRCTCDAEQIGDGTRCYGNILEQLLELNRGTQQGKLTGAIRLFEKGCQLTLSKYGPFTAFIPVLTEALNGISEAFVCKNHLILNQKVLKELKGKDFWTLGTEELRFRDDQTFLFKKDPYKIYSVIQGDIPAANGIIHIIDGPITNLHPHSSDSEQLSKMTIGEILANDPKYKTFQALLDSSGLLLPLRGPGPLTVFVPTNDALAKFSHFTIYMQEEATHKLEGLVKHHISSGAAVKVEELAGSGPFQTIGNDPVYITCHEDGRLEFDETGIHLDTADILASNGIIHVIDGVLVPTSIQPIFPHRCEVTESKVILGLCKSCRHLNETHCPMNNTEMEGHMRGCTYLIGPYNYKGCAKYCNSTETRMDCCKGFYGKDCKPCLGGFQNPCHDGGKCLDGIRGDGSCICEPRFTGAACHVCTQQNKYGENCEQDCRCHHGTCDNRRHSSGVCRVGSCVAGFSGELCELRVTVCSEYQTETCHYQADCVLNITGQLACVCRLGYEGDGTSCLPANPCLRPQRGGCDRNAQCVYTDQGKVLCVCVEGWTGDGEVCTHINNCLLESRGHCHDNADCTALGPGENECTCKPGYQGNGKTCDIINPCYRRNGGCHYRASCQFSESGAVNCSCPDLFMGNGTMCYGTVRMELDAEMQFYWFNEWIQNSGFTGLEGNITALVPSYRASHSVFRDKFWTDPYRIKYLLKAHILVGAYSSNDLMQLDDKEVATLDPEISWKVENTDNRIIIGNATIITADIYALNGFIHIIDKALFPPLSHVPPLPPTLGEYLNSTPTFSLFNQALLLYNLTDEIKAKETTILLPTDQAVMDHLNRTNSTELDEDTVKYHIVPEIRLFPQDVRTGMIQKTLLEHHQIMFHVGMNNESMANEVLLDGNVTEVRYMVLIHITHVLEIHKNICERKVKVRSRGVCGPCDETPRCYSNSKPMADNFPSHMKSNCKYRKRTGRIRLRASGCVLDCFLTKEEEMCCPGFYGHSCYKCPSQAGQVCSNRGQCQDGLTGSGECVCQQGFNGTACETCEPGRYGTTCESVCRCSQGECMDGVKGSGRCLCYKGWRGSTCSAKIVADECGGICDINANCGSATTCICIAGYQGNGTFCKEINPCDQNNGDCSKNANCTKTSPGERTCTCHHGYTGDGLVCLERDPCSDRNGGCHQKAACFAIGPRQVVCKCMAGYAGNGISCNPMNPCRNYNGGCSSHAWCVYRGPDQRNCTCRSGYIGDGFTCRGRILSEIKRHADASWFYRSYMNSKVVALLEDGPFTAFIPHKDFVNNLTMELWTNANSSKDLLRNHLVSCEKLLLSDLQSAGELVTMSGHRLHFSTKEGILYINEKTKIITSNEIAFDGVFHFIDGILFPYDLHNHSKVDPTLNVSAAAEAYGYTTFSKLLQDSRVERLVQSQSYHRPITMLWPSDHAFHSLSDDLRPWLFGPDHTQQLPSYIKAHIIRDVLLVAAMLPSLKSARTMFGSSVSFRCDRNTVGDIAVDDGNAKIIERHLEFDGGIAYGIDQLLEPPGLGARCDVHEERKIMGTCRSCFLTPRCLYGVFTGKVSPCQLSLGSFRYSGLKMGLTRMPTVPKTGCGAECALLEWRPRCCKRHYGRDCQVCPGGLDAPCSNHGACDDGQQGTGKCTCDPGFNGTACELCTSAHYGPNCTACSCTENGRCDDTLQGYGSCFCQEGWNGVHCEIKLEAKPVCSPTCHPKAVCQPENTCQCEPLYEGDGRTCTAPDLCQDYNGGCHLHASCVQDGVQVTCLCLSGYTGDGVTCSPINRCVQEENGGCNQMATCLFTGPNERECQCLPGYVGNGVQCLESVVPPVDRCLEDNGGCDPKARCKDLHFHESTAGVFHLNAPEGRYKLNYTKAQAVCEGEGATLASVTQLSHAQQVGMHLCVAGWLDGAQVGFPTRFPSLFCGNNHVGVVTYKSPVDTSNLYDAYCYRLKDVSCNCGPEYVGNGDFCNGNLASVVATNTNFSVFYTTLLKLASSSKQGERLMDFLSTPSASVTLFVPQDSGFTANQTLTWRDVEYHISTNNSLHFYGNLEHGAVVRSRLGYNLSVTLSTANTISSSVLQPSKLVNSQRIIDWDIPATNGIIHVIEGPLKAPPPAVGPAAGTDRAWPHSGPGATGPVLAVGLLIGAAAGLVYYLIKRKKEPYQFRYYKQDEDDDDDGSHAQEEGRPPLVYIPNPLYGEETQCTPH</sequence>
<dbReference type="InterPro" id="IPR000538">
    <property type="entry name" value="Link_dom"/>
</dbReference>
<keyword evidence="7" id="KW-0675">Receptor</keyword>
<evidence type="ECO:0000256" key="4">
    <source>
        <dbReference type="ARBA" id="ARBA00022989"/>
    </source>
</evidence>
<keyword evidence="3 13" id="KW-0812">Transmembrane</keyword>
<feature type="domain" description="EGF-like" evidence="15">
    <location>
        <begin position="2055"/>
        <end position="2095"/>
    </location>
</feature>
<dbReference type="InterPro" id="IPR000782">
    <property type="entry name" value="FAS1_domain"/>
</dbReference>
<feature type="domain" description="EGF-like" evidence="15">
    <location>
        <begin position="1359"/>
        <end position="1396"/>
    </location>
</feature>
<dbReference type="Pfam" id="PF24887">
    <property type="entry name" value="EGF_STAB1-2"/>
    <property type="match status" value="2"/>
</dbReference>
<feature type="disulfide bond" evidence="10">
    <location>
        <begin position="1367"/>
        <end position="1384"/>
    </location>
</feature>
<dbReference type="PROSITE" id="PS50963">
    <property type="entry name" value="LINK_2"/>
    <property type="match status" value="1"/>
</dbReference>
<feature type="disulfide bond" evidence="11">
    <location>
        <begin position="2194"/>
        <end position="2263"/>
    </location>
</feature>
<evidence type="ECO:0000256" key="3">
    <source>
        <dbReference type="ARBA" id="ARBA00022692"/>
    </source>
</evidence>